<evidence type="ECO:0000313" key="1">
    <source>
        <dbReference type="EMBL" id="CEK84834.1"/>
    </source>
</evidence>
<protein>
    <submittedName>
        <fullName evidence="1">Uncharacterized protein</fullName>
    </submittedName>
</protein>
<gene>
    <name evidence="1" type="primary">ORF144776</name>
</gene>
<dbReference type="AlphaFoldDB" id="A0A0B7AUW4"/>
<proteinExistence type="predicted"/>
<reference evidence="1" key="1">
    <citation type="submission" date="2014-12" db="EMBL/GenBank/DDBJ databases">
        <title>Insight into the proteome of Arion vulgaris.</title>
        <authorList>
            <person name="Aradska J."/>
            <person name="Bulat T."/>
            <person name="Smidak R."/>
            <person name="Sarate P."/>
            <person name="Gangsoo J."/>
            <person name="Sialana F."/>
            <person name="Bilban M."/>
            <person name="Lubec G."/>
        </authorList>
    </citation>
    <scope>NUCLEOTIDE SEQUENCE</scope>
    <source>
        <tissue evidence="1">Skin</tissue>
    </source>
</reference>
<name>A0A0B7AUW4_9EUPU</name>
<sequence length="141" mass="16763">MRLFYMLQLPMKQDAMYSRFCCKLHRSQWVINLANKSECKEDRKEDESTIRSSLRVKKTHLISVNKENVRKKGMERRLTLQPAVLGLTSSCSRRSSMRHKPKYKTVILHKCLILWFCLDILSDVVYQLQQVTVQPLVDRKY</sequence>
<organism evidence="1">
    <name type="scientific">Arion vulgaris</name>
    <dbReference type="NCBI Taxonomy" id="1028688"/>
    <lineage>
        <taxon>Eukaryota</taxon>
        <taxon>Metazoa</taxon>
        <taxon>Spiralia</taxon>
        <taxon>Lophotrochozoa</taxon>
        <taxon>Mollusca</taxon>
        <taxon>Gastropoda</taxon>
        <taxon>Heterobranchia</taxon>
        <taxon>Euthyneura</taxon>
        <taxon>Panpulmonata</taxon>
        <taxon>Eupulmonata</taxon>
        <taxon>Stylommatophora</taxon>
        <taxon>Helicina</taxon>
        <taxon>Arionoidea</taxon>
        <taxon>Arionidae</taxon>
        <taxon>Arion</taxon>
    </lineage>
</organism>
<accession>A0A0B7AUW4</accession>
<dbReference type="EMBL" id="HACG01037969">
    <property type="protein sequence ID" value="CEK84834.1"/>
    <property type="molecule type" value="Transcribed_RNA"/>
</dbReference>